<dbReference type="InterPro" id="IPR000432">
    <property type="entry name" value="DNA_mismatch_repair_MutS_C"/>
</dbReference>
<dbReference type="AlphaFoldDB" id="A0A135RR81"/>
<evidence type="ECO:0000256" key="6">
    <source>
        <dbReference type="ARBA" id="ARBA00023254"/>
    </source>
</evidence>
<dbReference type="Gene3D" id="3.30.420.110">
    <property type="entry name" value="MutS, connector domain"/>
    <property type="match status" value="1"/>
</dbReference>
<evidence type="ECO:0000256" key="1">
    <source>
        <dbReference type="ARBA" id="ARBA00007094"/>
    </source>
</evidence>
<evidence type="ECO:0000256" key="9">
    <source>
        <dbReference type="ARBA" id="ARBA00073774"/>
    </source>
</evidence>
<feature type="compositionally biased region" description="Polar residues" evidence="10">
    <location>
        <begin position="10"/>
        <end position="23"/>
    </location>
</feature>
<accession>A0A135RR81</accession>
<dbReference type="Proteomes" id="UP000070054">
    <property type="component" value="Unassembled WGS sequence"/>
</dbReference>
<dbReference type="Pfam" id="PF00488">
    <property type="entry name" value="MutS_V"/>
    <property type="match status" value="1"/>
</dbReference>
<dbReference type="OrthoDB" id="276261at2759"/>
<name>A0A135RR81_9PEZI</name>
<dbReference type="InterPro" id="IPR011184">
    <property type="entry name" value="DNA_mismatch_repair_Msh2"/>
</dbReference>
<evidence type="ECO:0000256" key="10">
    <source>
        <dbReference type="SAM" id="MobiDB-lite"/>
    </source>
</evidence>
<dbReference type="GO" id="GO:0005634">
    <property type="term" value="C:nucleus"/>
    <property type="evidence" value="ECO:0007669"/>
    <property type="project" value="TreeGrafter"/>
</dbReference>
<evidence type="ECO:0000256" key="4">
    <source>
        <dbReference type="ARBA" id="ARBA00022840"/>
    </source>
</evidence>
<keyword evidence="5" id="KW-0238">DNA-binding</keyword>
<keyword evidence="3" id="KW-0547">Nucleotide-binding</keyword>
<dbReference type="Gene3D" id="3.40.50.300">
    <property type="entry name" value="P-loop containing nucleotide triphosphate hydrolases"/>
    <property type="match status" value="1"/>
</dbReference>
<keyword evidence="6" id="KW-0469">Meiosis</keyword>
<feature type="region of interest" description="Disordered" evidence="10">
    <location>
        <begin position="878"/>
        <end position="902"/>
    </location>
</feature>
<dbReference type="InterPro" id="IPR036187">
    <property type="entry name" value="DNA_mismatch_repair_MutS_sf"/>
</dbReference>
<protein>
    <recommendedName>
        <fullName evidence="2 9">DNA mismatch repair protein MSH3</fullName>
    </recommendedName>
    <alternativeName>
        <fullName evidence="2 9">DNA mismatch repair protein MSH3</fullName>
    </alternativeName>
    <alternativeName>
        <fullName evidence="8">MutS protein homolog 3</fullName>
    </alternativeName>
</protein>
<dbReference type="InterPro" id="IPR045076">
    <property type="entry name" value="MutS"/>
</dbReference>
<dbReference type="PANTHER" id="PTHR11361:SF21">
    <property type="entry name" value="MUTS PROTEIN HOMOLOG 4"/>
    <property type="match status" value="1"/>
</dbReference>
<organism evidence="13 14">
    <name type="scientific">Colletotrichum nymphaeae SA-01</name>
    <dbReference type="NCBI Taxonomy" id="1460502"/>
    <lineage>
        <taxon>Eukaryota</taxon>
        <taxon>Fungi</taxon>
        <taxon>Dikarya</taxon>
        <taxon>Ascomycota</taxon>
        <taxon>Pezizomycotina</taxon>
        <taxon>Sordariomycetes</taxon>
        <taxon>Hypocreomycetidae</taxon>
        <taxon>Glomerellales</taxon>
        <taxon>Glomerellaceae</taxon>
        <taxon>Colletotrichum</taxon>
        <taxon>Colletotrichum acutatum species complex</taxon>
    </lineage>
</organism>
<dbReference type="EMBL" id="JEMN01001831">
    <property type="protein sequence ID" value="KXH25957.1"/>
    <property type="molecule type" value="Genomic_DNA"/>
</dbReference>
<evidence type="ECO:0000313" key="14">
    <source>
        <dbReference type="Proteomes" id="UP000070054"/>
    </source>
</evidence>
<dbReference type="Gene3D" id="1.10.1420.10">
    <property type="match status" value="1"/>
</dbReference>
<feature type="domain" description="DNA mismatch repair protein MutS core" evidence="11">
    <location>
        <begin position="289"/>
        <end position="627"/>
    </location>
</feature>
<evidence type="ECO:0000256" key="3">
    <source>
        <dbReference type="ARBA" id="ARBA00022741"/>
    </source>
</evidence>
<evidence type="ECO:0000256" key="8">
    <source>
        <dbReference type="ARBA" id="ARBA00029792"/>
    </source>
</evidence>
<evidence type="ECO:0000256" key="2">
    <source>
        <dbReference type="ARBA" id="ARBA00022151"/>
    </source>
</evidence>
<feature type="compositionally biased region" description="Polar residues" evidence="10">
    <location>
        <begin position="53"/>
        <end position="72"/>
    </location>
</feature>
<evidence type="ECO:0000259" key="11">
    <source>
        <dbReference type="SMART" id="SM00533"/>
    </source>
</evidence>
<feature type="compositionally biased region" description="Polar residues" evidence="10">
    <location>
        <begin position="35"/>
        <end position="46"/>
    </location>
</feature>
<proteinExistence type="inferred from homology"/>
<dbReference type="GO" id="GO:0030983">
    <property type="term" value="F:mismatched DNA binding"/>
    <property type="evidence" value="ECO:0007669"/>
    <property type="project" value="InterPro"/>
</dbReference>
<dbReference type="GO" id="GO:0140664">
    <property type="term" value="F:ATP-dependent DNA damage sensor activity"/>
    <property type="evidence" value="ECO:0007669"/>
    <property type="project" value="InterPro"/>
</dbReference>
<sequence>MDPRYLRPSRPSTGYMTTPSQTPAPYGRASPYFRQPTSGTGTSSANPREEGSYTATPTPSSAEDPVSSSYYTPSYDYGTDPSGAVSRSRMTRPSTSHTSRTSRTPFLPNSAKHTIVCALSEARGITPAVGIVFFNVDTGEAILSQISDNRFFVRTLHKLQIMEPTHLLIVSSCCPPNPKSRLYSHIEEHMPDTKITSLDRKYWSEMDGLNRIQTFAFREDAEAVKVAIEGSFYATCSFAAAMSFLETEFSVRVVPHSLRIRYQPSEDTMMIDISAIMSLEILQNRRHAASNDSLYGVIKHTLTPMGGRVLRSNLLQPSTLKESYLEPRYAALEELLTNQDLFAEVRTALKAFPDVESMLTKLVIIPKKPSVEASERAINHILMVKTFIDAVPPVFQALGPATCPLLTKIRDLCRPELTAAVRELVYQNIHEDVHYVKSALDLRNQRTFAPGINGLLDVARQAYKENTDDVHKHVEELNRIELNFLHHLLLILTKIAGEHSIEAILRFDNGRKYSLRMRAVDFEDRAIPAVLVNKTMKGRYIECLTMHLKKLNQRITDSVAEVVMLSDKVIQDLIDSIRSQLQPLYRVCDSIALLDMIASFAQTLKGGFVPNDYYATEEHRFQIVTGCNMSGKSTYIKSISLLQIMAQIGCFVPVEYASFPIVHNIFARVTTDDNIESNMSSFSLEMREMAFILSNVTHKSIVIIDELGRATSTRDGLAIAIAIAEALIQSRAIVWFATHFTELADVLADRPGVLNLRLVTQVSTTDNNVPKLTMMYKVESGKTEELLYGITLAKAMEFPKRFLEVAEEVAISLHQRREQNKQSSQARKMLNRRKLILNLHEQLKQVKSSEMDDSSMRSYLIRLREEFVLRMEAIENGDNQSSSNASEALGDRVDGEDGEFDDEDVFDAVDAESLWSS</sequence>
<dbReference type="PANTHER" id="PTHR11361">
    <property type="entry name" value="DNA MISMATCH REPAIR PROTEIN MUTS FAMILY MEMBER"/>
    <property type="match status" value="1"/>
</dbReference>
<feature type="region of interest" description="Disordered" evidence="10">
    <location>
        <begin position="1"/>
        <end position="106"/>
    </location>
</feature>
<evidence type="ECO:0000313" key="13">
    <source>
        <dbReference type="EMBL" id="KXH25957.1"/>
    </source>
</evidence>
<keyword evidence="14" id="KW-1185">Reference proteome</keyword>
<comment type="subunit">
    <text evidence="7">Heterodimer consisting of MSH2-MSH3 (MutS beta). Forms a ternary complex with MutL alpha (MLH1-PMS1).</text>
</comment>
<dbReference type="SMART" id="SM00533">
    <property type="entry name" value="MUTSd"/>
    <property type="match status" value="1"/>
</dbReference>
<comment type="caution">
    <text evidence="13">The sequence shown here is derived from an EMBL/GenBank/DDBJ whole genome shotgun (WGS) entry which is preliminary data.</text>
</comment>
<dbReference type="Pfam" id="PF05192">
    <property type="entry name" value="MutS_III"/>
    <property type="match status" value="1"/>
</dbReference>
<dbReference type="SUPFAM" id="SSF52540">
    <property type="entry name" value="P-loop containing nucleoside triphosphate hydrolases"/>
    <property type="match status" value="1"/>
</dbReference>
<evidence type="ECO:0000256" key="5">
    <source>
        <dbReference type="ARBA" id="ARBA00023125"/>
    </source>
</evidence>
<dbReference type="GO" id="GO:0006298">
    <property type="term" value="P:mismatch repair"/>
    <property type="evidence" value="ECO:0007669"/>
    <property type="project" value="InterPro"/>
</dbReference>
<gene>
    <name evidence="13" type="ORF">CNYM01_01798</name>
</gene>
<dbReference type="InterPro" id="IPR007696">
    <property type="entry name" value="DNA_mismatch_repair_MutS_core"/>
</dbReference>
<dbReference type="InterPro" id="IPR036678">
    <property type="entry name" value="MutS_con_dom_sf"/>
</dbReference>
<keyword evidence="4" id="KW-0067">ATP-binding</keyword>
<dbReference type="FunFam" id="3.40.50.300:FF:000870">
    <property type="entry name" value="MutS protein homolog 4"/>
    <property type="match status" value="1"/>
</dbReference>
<dbReference type="SUPFAM" id="SSF48334">
    <property type="entry name" value="DNA repair protein MutS, domain III"/>
    <property type="match status" value="1"/>
</dbReference>
<reference evidence="13 14" key="1">
    <citation type="submission" date="2014-02" db="EMBL/GenBank/DDBJ databases">
        <title>The genome sequence of Colletotrichum nymphaeae SA-01.</title>
        <authorList>
            <person name="Baroncelli R."/>
            <person name="Thon M.R."/>
        </authorList>
    </citation>
    <scope>NUCLEOTIDE SEQUENCE [LARGE SCALE GENOMIC DNA]</scope>
    <source>
        <strain evidence="13 14">SA-01</strain>
    </source>
</reference>
<feature type="compositionally biased region" description="Low complexity" evidence="10">
    <location>
        <begin position="86"/>
        <end position="104"/>
    </location>
</feature>
<evidence type="ECO:0000256" key="7">
    <source>
        <dbReference type="ARBA" id="ARBA00025902"/>
    </source>
</evidence>
<comment type="similarity">
    <text evidence="1">Belongs to the DNA mismatch repair MutS family. MSH3 subfamily.</text>
</comment>
<evidence type="ECO:0000259" key="12">
    <source>
        <dbReference type="SMART" id="SM00534"/>
    </source>
</evidence>
<dbReference type="PIRSF" id="PIRSF005813">
    <property type="entry name" value="MSH2"/>
    <property type="match status" value="1"/>
</dbReference>
<dbReference type="GO" id="GO:0005524">
    <property type="term" value="F:ATP binding"/>
    <property type="evidence" value="ECO:0007669"/>
    <property type="project" value="UniProtKB-KW"/>
</dbReference>
<feature type="domain" description="DNA mismatch repair proteins mutS family" evidence="12">
    <location>
        <begin position="619"/>
        <end position="811"/>
    </location>
</feature>
<dbReference type="GO" id="GO:0007131">
    <property type="term" value="P:reciprocal meiotic recombination"/>
    <property type="evidence" value="ECO:0007669"/>
    <property type="project" value="TreeGrafter"/>
</dbReference>
<dbReference type="SMART" id="SM00534">
    <property type="entry name" value="MUTSac"/>
    <property type="match status" value="1"/>
</dbReference>
<dbReference type="InterPro" id="IPR027417">
    <property type="entry name" value="P-loop_NTPase"/>
</dbReference>